<dbReference type="EMBL" id="JH992976">
    <property type="protein sequence ID" value="EKX51341.1"/>
    <property type="molecule type" value="Genomic_DNA"/>
</dbReference>
<evidence type="ECO:0000256" key="5">
    <source>
        <dbReference type="ARBA" id="ARBA00023010"/>
    </source>
</evidence>
<feature type="compositionally biased region" description="Acidic residues" evidence="9">
    <location>
        <begin position="86"/>
        <end position="103"/>
    </location>
</feature>
<evidence type="ECO:0000256" key="1">
    <source>
        <dbReference type="ARBA" id="ARBA00004173"/>
    </source>
</evidence>
<evidence type="ECO:0000256" key="8">
    <source>
        <dbReference type="ARBA" id="ARBA00023284"/>
    </source>
</evidence>
<evidence type="ECO:0000256" key="4">
    <source>
        <dbReference type="ARBA" id="ARBA00023002"/>
    </source>
</evidence>
<keyword evidence="2" id="KW-0813">Transport</keyword>
<feature type="region of interest" description="Disordered" evidence="9">
    <location>
        <begin position="83"/>
        <end position="129"/>
    </location>
</feature>
<dbReference type="Proteomes" id="UP000011087">
    <property type="component" value="Unassembled WGS sequence"/>
</dbReference>
<dbReference type="GO" id="GO:0045041">
    <property type="term" value="P:protein import into mitochondrial intermembrane space"/>
    <property type="evidence" value="ECO:0007669"/>
    <property type="project" value="InterPro"/>
</dbReference>
<dbReference type="STRING" id="905079.L1JS18"/>
<organism evidence="11">
    <name type="scientific">Guillardia theta (strain CCMP2712)</name>
    <name type="common">Cryptophyte</name>
    <dbReference type="NCBI Taxonomy" id="905079"/>
    <lineage>
        <taxon>Eukaryota</taxon>
        <taxon>Cryptophyceae</taxon>
        <taxon>Pyrenomonadales</taxon>
        <taxon>Geminigeraceae</taxon>
        <taxon>Guillardia</taxon>
    </lineage>
</organism>
<dbReference type="OMA" id="CIKANPG"/>
<dbReference type="KEGG" id="gtt:GUITHDRAFT_103258"/>
<dbReference type="GO" id="GO:0005758">
    <property type="term" value="C:mitochondrial intermembrane space"/>
    <property type="evidence" value="ECO:0007669"/>
    <property type="project" value="TreeGrafter"/>
</dbReference>
<feature type="compositionally biased region" description="Basic and acidic residues" evidence="9">
    <location>
        <begin position="7"/>
        <end position="23"/>
    </location>
</feature>
<dbReference type="HOGENOM" id="CLU_1952939_0_0_1"/>
<evidence type="ECO:0000256" key="3">
    <source>
        <dbReference type="ARBA" id="ARBA00022927"/>
    </source>
</evidence>
<reference evidence="12" key="3">
    <citation type="submission" date="2016-03" db="UniProtKB">
        <authorList>
            <consortium name="EnsemblProtists"/>
        </authorList>
    </citation>
    <scope>IDENTIFICATION</scope>
</reference>
<dbReference type="AlphaFoldDB" id="L1JS18"/>
<evidence type="ECO:0000313" key="12">
    <source>
        <dbReference type="EnsemblProtists" id="EKX51341"/>
    </source>
</evidence>
<gene>
    <name evidence="11" type="ORF">GUITHDRAFT_103258</name>
</gene>
<evidence type="ECO:0000256" key="7">
    <source>
        <dbReference type="ARBA" id="ARBA00023157"/>
    </source>
</evidence>
<evidence type="ECO:0000256" key="9">
    <source>
        <dbReference type="SAM" id="MobiDB-lite"/>
    </source>
</evidence>
<reference evidence="11 13" key="1">
    <citation type="journal article" date="2012" name="Nature">
        <title>Algal genomes reveal evolutionary mosaicism and the fate of nucleomorphs.</title>
        <authorList>
            <consortium name="DOE Joint Genome Institute"/>
            <person name="Curtis B.A."/>
            <person name="Tanifuji G."/>
            <person name="Burki F."/>
            <person name="Gruber A."/>
            <person name="Irimia M."/>
            <person name="Maruyama S."/>
            <person name="Arias M.C."/>
            <person name="Ball S.G."/>
            <person name="Gile G.H."/>
            <person name="Hirakawa Y."/>
            <person name="Hopkins J.F."/>
            <person name="Kuo A."/>
            <person name="Rensing S.A."/>
            <person name="Schmutz J."/>
            <person name="Symeonidi A."/>
            <person name="Elias M."/>
            <person name="Eveleigh R.J."/>
            <person name="Herman E.K."/>
            <person name="Klute M.J."/>
            <person name="Nakayama T."/>
            <person name="Obornik M."/>
            <person name="Reyes-Prieto A."/>
            <person name="Armbrust E.V."/>
            <person name="Aves S.J."/>
            <person name="Beiko R.G."/>
            <person name="Coutinho P."/>
            <person name="Dacks J.B."/>
            <person name="Durnford D.G."/>
            <person name="Fast N.M."/>
            <person name="Green B.R."/>
            <person name="Grisdale C.J."/>
            <person name="Hempel F."/>
            <person name="Henrissat B."/>
            <person name="Hoppner M.P."/>
            <person name="Ishida K."/>
            <person name="Kim E."/>
            <person name="Koreny L."/>
            <person name="Kroth P.G."/>
            <person name="Liu Y."/>
            <person name="Malik S.B."/>
            <person name="Maier U.G."/>
            <person name="McRose D."/>
            <person name="Mock T."/>
            <person name="Neilson J.A."/>
            <person name="Onodera N.T."/>
            <person name="Poole A.M."/>
            <person name="Pritham E.J."/>
            <person name="Richards T.A."/>
            <person name="Rocap G."/>
            <person name="Roy S.W."/>
            <person name="Sarai C."/>
            <person name="Schaack S."/>
            <person name="Shirato S."/>
            <person name="Slamovits C.H."/>
            <person name="Spencer D.F."/>
            <person name="Suzuki S."/>
            <person name="Worden A.Z."/>
            <person name="Zauner S."/>
            <person name="Barry K."/>
            <person name="Bell C."/>
            <person name="Bharti A.K."/>
            <person name="Crow J.A."/>
            <person name="Grimwood J."/>
            <person name="Kramer R."/>
            <person name="Lindquist E."/>
            <person name="Lucas S."/>
            <person name="Salamov A."/>
            <person name="McFadden G.I."/>
            <person name="Lane C.E."/>
            <person name="Keeling P.J."/>
            <person name="Gray M.W."/>
            <person name="Grigoriev I.V."/>
            <person name="Archibald J.M."/>
        </authorList>
    </citation>
    <scope>NUCLEOTIDE SEQUENCE</scope>
    <source>
        <strain evidence="11 13">CCMP2712</strain>
    </source>
</reference>
<dbReference type="PANTHER" id="PTHR21622:SF0">
    <property type="entry name" value="COILED-COIL-HELIX-COILED-COIL-HELIX DOMAIN CONTAINING 4"/>
    <property type="match status" value="1"/>
</dbReference>
<dbReference type="EnsemblProtists" id="EKX51341">
    <property type="protein sequence ID" value="EKX51341"/>
    <property type="gene ID" value="GUITHDRAFT_103258"/>
</dbReference>
<keyword evidence="13" id="KW-1185">Reference proteome</keyword>
<dbReference type="SMART" id="SM01227">
    <property type="entry name" value="GCK"/>
    <property type="match status" value="1"/>
</dbReference>
<keyword evidence="4" id="KW-0560">Oxidoreductase</keyword>
<evidence type="ECO:0000313" key="13">
    <source>
        <dbReference type="Proteomes" id="UP000011087"/>
    </source>
</evidence>
<feature type="compositionally biased region" description="Basic and acidic residues" evidence="9">
    <location>
        <begin position="104"/>
        <end position="129"/>
    </location>
</feature>
<accession>L1JS18</accession>
<dbReference type="GeneID" id="17307884"/>
<dbReference type="OrthoDB" id="7481291at2759"/>
<evidence type="ECO:0000256" key="2">
    <source>
        <dbReference type="ARBA" id="ARBA00022448"/>
    </source>
</evidence>
<evidence type="ECO:0000259" key="10">
    <source>
        <dbReference type="SMART" id="SM01227"/>
    </source>
</evidence>
<dbReference type="InterPro" id="IPR012891">
    <property type="entry name" value="GCK_dom"/>
</dbReference>
<protein>
    <recommendedName>
        <fullName evidence="10">GCK domain-containing protein</fullName>
    </recommendedName>
</protein>
<dbReference type="Pfam" id="PF07802">
    <property type="entry name" value="GCK"/>
    <property type="match status" value="1"/>
</dbReference>
<evidence type="ECO:0000256" key="6">
    <source>
        <dbReference type="ARBA" id="ARBA00023128"/>
    </source>
</evidence>
<evidence type="ECO:0000313" key="11">
    <source>
        <dbReference type="EMBL" id="EKX51341.1"/>
    </source>
</evidence>
<dbReference type="GO" id="GO:0015035">
    <property type="term" value="F:protein-disulfide reductase activity"/>
    <property type="evidence" value="ECO:0007669"/>
    <property type="project" value="InterPro"/>
</dbReference>
<dbReference type="Gene3D" id="1.10.287.2900">
    <property type="match status" value="1"/>
</dbReference>
<comment type="subcellular location">
    <subcellularLocation>
        <location evidence="1">Mitochondrion</location>
    </subcellularLocation>
</comment>
<dbReference type="eggNOG" id="KOG4149">
    <property type="taxonomic scope" value="Eukaryota"/>
</dbReference>
<keyword evidence="3" id="KW-0653">Protein transport</keyword>
<sequence length="129" mass="14552">MAAQGEGEPKSLEEGMAEAEKYQGDPLDCPCIQHMKEGPCGDKFVVAYRCFLDSKEEERGADCLESFKAMQMCFAEHPEHYKEFLAGDDEQEDDEEEDDDEQEGAAKDKEAKKEPEPQTHEQKADNGNK</sequence>
<proteinExistence type="predicted"/>
<dbReference type="PANTHER" id="PTHR21622">
    <property type="entry name" value="COILED-COIL-HELIX-COILED-COIL-HELIX DOMAIN CONTAINING 4"/>
    <property type="match status" value="1"/>
</dbReference>
<keyword evidence="8" id="KW-0676">Redox-active center</keyword>
<dbReference type="RefSeq" id="XP_005838321.1">
    <property type="nucleotide sequence ID" value="XM_005838264.1"/>
</dbReference>
<keyword evidence="6" id="KW-0496">Mitochondrion</keyword>
<keyword evidence="5" id="KW-0811">Translocation</keyword>
<feature type="domain" description="GCK" evidence="10">
    <location>
        <begin position="27"/>
        <end position="99"/>
    </location>
</feature>
<keyword evidence="7" id="KW-1015">Disulfide bond</keyword>
<dbReference type="InterPro" id="IPR039289">
    <property type="entry name" value="CHCHD4"/>
</dbReference>
<feature type="region of interest" description="Disordered" evidence="9">
    <location>
        <begin position="1"/>
        <end position="25"/>
    </location>
</feature>
<reference evidence="13" key="2">
    <citation type="submission" date="2012-11" db="EMBL/GenBank/DDBJ databases">
        <authorList>
            <person name="Kuo A."/>
            <person name="Curtis B.A."/>
            <person name="Tanifuji G."/>
            <person name="Burki F."/>
            <person name="Gruber A."/>
            <person name="Irimia M."/>
            <person name="Maruyama S."/>
            <person name="Arias M.C."/>
            <person name="Ball S.G."/>
            <person name="Gile G.H."/>
            <person name="Hirakawa Y."/>
            <person name="Hopkins J.F."/>
            <person name="Rensing S.A."/>
            <person name="Schmutz J."/>
            <person name="Symeonidi A."/>
            <person name="Elias M."/>
            <person name="Eveleigh R.J."/>
            <person name="Herman E.K."/>
            <person name="Klute M.J."/>
            <person name="Nakayama T."/>
            <person name="Obornik M."/>
            <person name="Reyes-Prieto A."/>
            <person name="Armbrust E.V."/>
            <person name="Aves S.J."/>
            <person name="Beiko R.G."/>
            <person name="Coutinho P."/>
            <person name="Dacks J.B."/>
            <person name="Durnford D.G."/>
            <person name="Fast N.M."/>
            <person name="Green B.R."/>
            <person name="Grisdale C."/>
            <person name="Hempe F."/>
            <person name="Henrissat B."/>
            <person name="Hoppner M.P."/>
            <person name="Ishida K.-I."/>
            <person name="Kim E."/>
            <person name="Koreny L."/>
            <person name="Kroth P.G."/>
            <person name="Liu Y."/>
            <person name="Malik S.-B."/>
            <person name="Maier U.G."/>
            <person name="McRose D."/>
            <person name="Mock T."/>
            <person name="Neilson J.A."/>
            <person name="Onodera N.T."/>
            <person name="Poole A.M."/>
            <person name="Pritham E.J."/>
            <person name="Richards T.A."/>
            <person name="Rocap G."/>
            <person name="Roy S.W."/>
            <person name="Sarai C."/>
            <person name="Schaack S."/>
            <person name="Shirato S."/>
            <person name="Slamovits C.H."/>
            <person name="Spencer D.F."/>
            <person name="Suzuki S."/>
            <person name="Worden A.Z."/>
            <person name="Zauner S."/>
            <person name="Barry K."/>
            <person name="Bell C."/>
            <person name="Bharti A.K."/>
            <person name="Crow J.A."/>
            <person name="Grimwood J."/>
            <person name="Kramer R."/>
            <person name="Lindquist E."/>
            <person name="Lucas S."/>
            <person name="Salamov A."/>
            <person name="McFadden G.I."/>
            <person name="Lane C.E."/>
            <person name="Keeling P.J."/>
            <person name="Gray M.W."/>
            <person name="Grigoriev I.V."/>
            <person name="Archibald J.M."/>
        </authorList>
    </citation>
    <scope>NUCLEOTIDE SEQUENCE</scope>
    <source>
        <strain evidence="13">CCMP2712</strain>
    </source>
</reference>
<dbReference type="PaxDb" id="55529-EKX51341"/>
<name>L1JS18_GUITC</name>